<evidence type="ECO:0000313" key="5">
    <source>
        <dbReference type="EMBL" id="KOS18068.1"/>
    </source>
</evidence>
<dbReference type="PANTHER" id="PTHR45964">
    <property type="entry name" value="WSCD FAMILY MEMBER CG9164"/>
    <property type="match status" value="1"/>
</dbReference>
<dbReference type="AlphaFoldDB" id="A0A0M8MTC4"/>
<feature type="domain" description="WSC" evidence="4">
    <location>
        <begin position="46"/>
        <end position="138"/>
    </location>
</feature>
<organism evidence="5 6">
    <name type="scientific">Escovopsis weberi</name>
    <dbReference type="NCBI Taxonomy" id="150374"/>
    <lineage>
        <taxon>Eukaryota</taxon>
        <taxon>Fungi</taxon>
        <taxon>Dikarya</taxon>
        <taxon>Ascomycota</taxon>
        <taxon>Pezizomycotina</taxon>
        <taxon>Sordariomycetes</taxon>
        <taxon>Hypocreomycetidae</taxon>
        <taxon>Hypocreales</taxon>
        <taxon>Hypocreaceae</taxon>
        <taxon>Escovopsis</taxon>
    </lineage>
</organism>
<feature type="chain" id="PRO_5005818694" evidence="3">
    <location>
        <begin position="22"/>
        <end position="363"/>
    </location>
</feature>
<dbReference type="InterPro" id="IPR002889">
    <property type="entry name" value="WSC_carb-bd"/>
</dbReference>
<dbReference type="Proteomes" id="UP000053831">
    <property type="component" value="Unassembled WGS sequence"/>
</dbReference>
<proteinExistence type="predicted"/>
<feature type="domain" description="WSC" evidence="4">
    <location>
        <begin position="151"/>
        <end position="246"/>
    </location>
</feature>
<feature type="signal peptide" evidence="3">
    <location>
        <begin position="1"/>
        <end position="21"/>
    </location>
</feature>
<accession>A0A0M8MTC4</accession>
<dbReference type="InterPro" id="IPR051589">
    <property type="entry name" value="Sialate-O-sulfotransferase"/>
</dbReference>
<dbReference type="EMBL" id="LGSR01000022">
    <property type="protein sequence ID" value="KOS18068.1"/>
    <property type="molecule type" value="Genomic_DNA"/>
</dbReference>
<dbReference type="STRING" id="150374.A0A0M8MTC4"/>
<feature type="region of interest" description="Disordered" evidence="2">
    <location>
        <begin position="253"/>
        <end position="363"/>
    </location>
</feature>
<evidence type="ECO:0000313" key="6">
    <source>
        <dbReference type="Proteomes" id="UP000053831"/>
    </source>
</evidence>
<reference evidence="5 6" key="1">
    <citation type="submission" date="2015-07" db="EMBL/GenBank/DDBJ databases">
        <title>The genome of the fungus Escovopsis weberi, a specialized disease agent of ant agriculture.</title>
        <authorList>
            <person name="de Man T.J."/>
            <person name="Stajich J.E."/>
            <person name="Kubicek C.P."/>
            <person name="Chenthamara K."/>
            <person name="Atanasova L."/>
            <person name="Druzhinina I.S."/>
            <person name="Birnbaum S."/>
            <person name="Barribeau S.M."/>
            <person name="Teiling C."/>
            <person name="Suen G."/>
            <person name="Currie C."/>
            <person name="Gerardo N.M."/>
        </authorList>
    </citation>
    <scope>NUCLEOTIDE SEQUENCE [LARGE SCALE GENOMIC DNA]</scope>
</reference>
<comment type="caution">
    <text evidence="5">The sequence shown here is derived from an EMBL/GenBank/DDBJ whole genome shotgun (WGS) entry which is preliminary data.</text>
</comment>
<feature type="compositionally biased region" description="Low complexity" evidence="2">
    <location>
        <begin position="263"/>
        <end position="302"/>
    </location>
</feature>
<evidence type="ECO:0000256" key="3">
    <source>
        <dbReference type="SAM" id="SignalP"/>
    </source>
</evidence>
<keyword evidence="1" id="KW-0677">Repeat</keyword>
<sequence>MAWKQTAAVAAIASLAQLGQANVIQLQEREASNIVQLPRCDKPFTPWVYQGCYSDPAGPHTLPYRSPSSSDSMTQEICIADCKGGGYRYAGLEFGGECYCGDALTTQKLSESSCNMPCNGNKKELCGSGNVISVFRDPTFQVPLEQGSISDYKHIGCYSDNNSQGRALSEPKDIDQGSFTIEKCLAACLEAGWYYAGMEFAQECYCGNGVFNGGQRLSDSSCNMPCNGDKSENCGGSGALNVYYAAKLDTTEHCGDAPPKPSPTYKTTSSSVYYPPSSTKTTSTSSVYYPPSSTKTTSSSVYYPPPPPPSPTSYKTTSSSVYYPPSSTHTTSSSVYVPPPPPPPPSPTPTPAIPKSCPANYYR</sequence>
<dbReference type="SMART" id="SM00321">
    <property type="entry name" value="WSC"/>
    <property type="match status" value="2"/>
</dbReference>
<feature type="compositionally biased region" description="Pro residues" evidence="2">
    <location>
        <begin position="337"/>
        <end position="352"/>
    </location>
</feature>
<evidence type="ECO:0000259" key="4">
    <source>
        <dbReference type="PROSITE" id="PS51212"/>
    </source>
</evidence>
<dbReference type="PANTHER" id="PTHR45964:SF5">
    <property type="entry name" value="WSCD FAMILY MEMBER CG9164"/>
    <property type="match status" value="1"/>
</dbReference>
<protein>
    <submittedName>
        <fullName evidence="5">WSC domain-containing protein 2</fullName>
    </submittedName>
</protein>
<evidence type="ECO:0000256" key="1">
    <source>
        <dbReference type="ARBA" id="ARBA00022737"/>
    </source>
</evidence>
<dbReference type="OrthoDB" id="2019572at2759"/>
<dbReference type="Pfam" id="PF01822">
    <property type="entry name" value="WSC"/>
    <property type="match status" value="2"/>
</dbReference>
<feature type="compositionally biased region" description="Low complexity" evidence="2">
    <location>
        <begin position="312"/>
        <end position="336"/>
    </location>
</feature>
<keyword evidence="3" id="KW-0732">Signal</keyword>
<dbReference type="PROSITE" id="PS51212">
    <property type="entry name" value="WSC"/>
    <property type="match status" value="2"/>
</dbReference>
<evidence type="ECO:0000256" key="2">
    <source>
        <dbReference type="SAM" id="MobiDB-lite"/>
    </source>
</evidence>
<gene>
    <name evidence="5" type="ORF">ESCO_002394</name>
</gene>
<name>A0A0M8MTC4_ESCWE</name>
<keyword evidence="6" id="KW-1185">Reference proteome</keyword>